<sequence>MLFAASRWATLVYTTIYYNAVCLVECKATSARAGNLPSAKVAARLTTTIVWEPDWPENSPPAPRGETAKARGNARGIGELYIVNLCARRLDGGFMGDRGNVEVAIETRGVEVGANVEAVCCTERECGLKNPRVRENLSMTSVLVKVVPPAASVVVLLLPVPVIAIVDVYKPKKTQIRGLYLKKVDSLSCICHLTRHWYGKTTYKYRRDKKRTKF</sequence>
<gene>
    <name evidence="2" type="ORF">KQX54_005424</name>
</gene>
<keyword evidence="1" id="KW-1133">Transmembrane helix</keyword>
<keyword evidence="1" id="KW-0472">Membrane</keyword>
<protein>
    <submittedName>
        <fullName evidence="2">Uncharacterized protein</fullName>
    </submittedName>
</protein>
<name>A0AAV7IJ70_COTGL</name>
<dbReference type="Proteomes" id="UP000826195">
    <property type="component" value="Unassembled WGS sequence"/>
</dbReference>
<feature type="transmembrane region" description="Helical" evidence="1">
    <location>
        <begin position="146"/>
        <end position="169"/>
    </location>
</feature>
<accession>A0AAV7IJ70</accession>
<organism evidence="2 3">
    <name type="scientific">Cotesia glomerata</name>
    <name type="common">Lepidopteran parasitic wasp</name>
    <name type="synonym">Apanteles glomeratus</name>
    <dbReference type="NCBI Taxonomy" id="32391"/>
    <lineage>
        <taxon>Eukaryota</taxon>
        <taxon>Metazoa</taxon>
        <taxon>Ecdysozoa</taxon>
        <taxon>Arthropoda</taxon>
        <taxon>Hexapoda</taxon>
        <taxon>Insecta</taxon>
        <taxon>Pterygota</taxon>
        <taxon>Neoptera</taxon>
        <taxon>Endopterygota</taxon>
        <taxon>Hymenoptera</taxon>
        <taxon>Apocrita</taxon>
        <taxon>Ichneumonoidea</taxon>
        <taxon>Braconidae</taxon>
        <taxon>Microgastrinae</taxon>
        <taxon>Cotesia</taxon>
    </lineage>
</organism>
<reference evidence="2 3" key="1">
    <citation type="journal article" date="2021" name="J. Hered.">
        <title>A chromosome-level genome assembly of the parasitoid wasp, Cotesia glomerata (Hymenoptera: Braconidae).</title>
        <authorList>
            <person name="Pinto B.J."/>
            <person name="Weis J.J."/>
            <person name="Gamble T."/>
            <person name="Ode P.J."/>
            <person name="Paul R."/>
            <person name="Zaspel J.M."/>
        </authorList>
    </citation>
    <scope>NUCLEOTIDE SEQUENCE [LARGE SCALE GENOMIC DNA]</scope>
    <source>
        <strain evidence="2">CgM1</strain>
    </source>
</reference>
<keyword evidence="1" id="KW-0812">Transmembrane</keyword>
<evidence type="ECO:0000256" key="1">
    <source>
        <dbReference type="SAM" id="Phobius"/>
    </source>
</evidence>
<comment type="caution">
    <text evidence="2">The sequence shown here is derived from an EMBL/GenBank/DDBJ whole genome shotgun (WGS) entry which is preliminary data.</text>
</comment>
<dbReference type="EMBL" id="JAHXZJ010001119">
    <property type="protein sequence ID" value="KAH0553874.1"/>
    <property type="molecule type" value="Genomic_DNA"/>
</dbReference>
<evidence type="ECO:0000313" key="2">
    <source>
        <dbReference type="EMBL" id="KAH0553874.1"/>
    </source>
</evidence>
<proteinExistence type="predicted"/>
<dbReference type="AlphaFoldDB" id="A0AAV7IJ70"/>
<keyword evidence="3" id="KW-1185">Reference proteome</keyword>
<evidence type="ECO:0000313" key="3">
    <source>
        <dbReference type="Proteomes" id="UP000826195"/>
    </source>
</evidence>